<reference evidence="4" key="1">
    <citation type="submission" date="2025-08" db="UniProtKB">
        <authorList>
            <consortium name="RefSeq"/>
        </authorList>
    </citation>
    <scope>IDENTIFICATION</scope>
    <source>
        <strain evidence="4">Mau12</strain>
        <tissue evidence="4">Whole Body</tissue>
    </source>
</reference>
<feature type="compositionally biased region" description="Acidic residues" evidence="1">
    <location>
        <begin position="62"/>
        <end position="80"/>
    </location>
</feature>
<name>A0A6P8KMD5_DROMA</name>
<sequence length="166" mass="18084">MAGGCVSPNQVDKMGFHMGRQLLLSGFLLVMLQMVTQTQARPQDVITVAGEETEVVIKQEGDGDGDDDDSSSEETVEDSEESRRRRREVNTDNTPSARAVIPGLPDPATIIKIAELFQSVGEQVVPILLEAILPSVDEAGDRFARSLQFLKNLTPASELFGVEKNE</sequence>
<accession>A0A6P8KMD5</accession>
<evidence type="ECO:0000313" key="4">
    <source>
        <dbReference type="RefSeq" id="XP_033164606.1"/>
    </source>
</evidence>
<feature type="signal peptide" evidence="2">
    <location>
        <begin position="1"/>
        <end position="40"/>
    </location>
</feature>
<dbReference type="GeneID" id="117143853"/>
<keyword evidence="3" id="KW-1185">Reference proteome</keyword>
<proteinExistence type="predicted"/>
<feature type="region of interest" description="Disordered" evidence="1">
    <location>
        <begin position="55"/>
        <end position="101"/>
    </location>
</feature>
<evidence type="ECO:0000256" key="1">
    <source>
        <dbReference type="SAM" id="MobiDB-lite"/>
    </source>
</evidence>
<dbReference type="AlphaFoldDB" id="A0A6P8KMD5"/>
<feature type="chain" id="PRO_5027583550" evidence="2">
    <location>
        <begin position="41"/>
        <end position="166"/>
    </location>
</feature>
<protein>
    <submittedName>
        <fullName evidence="4">Antennal-specific protein OS-C isoform X3</fullName>
    </submittedName>
</protein>
<dbReference type="Proteomes" id="UP000515162">
    <property type="component" value="Chromosome 3R"/>
</dbReference>
<evidence type="ECO:0000256" key="2">
    <source>
        <dbReference type="SAM" id="SignalP"/>
    </source>
</evidence>
<gene>
    <name evidence="4" type="primary">LOC117143853</name>
</gene>
<dbReference type="RefSeq" id="XP_033164606.1">
    <property type="nucleotide sequence ID" value="XM_033308715.1"/>
</dbReference>
<evidence type="ECO:0000313" key="3">
    <source>
        <dbReference type="Proteomes" id="UP000515162"/>
    </source>
</evidence>
<organism evidence="3 4">
    <name type="scientific">Drosophila mauritiana</name>
    <name type="common">Fruit fly</name>
    <dbReference type="NCBI Taxonomy" id="7226"/>
    <lineage>
        <taxon>Eukaryota</taxon>
        <taxon>Metazoa</taxon>
        <taxon>Ecdysozoa</taxon>
        <taxon>Arthropoda</taxon>
        <taxon>Hexapoda</taxon>
        <taxon>Insecta</taxon>
        <taxon>Pterygota</taxon>
        <taxon>Neoptera</taxon>
        <taxon>Endopterygota</taxon>
        <taxon>Diptera</taxon>
        <taxon>Brachycera</taxon>
        <taxon>Muscomorpha</taxon>
        <taxon>Ephydroidea</taxon>
        <taxon>Drosophilidae</taxon>
        <taxon>Drosophila</taxon>
        <taxon>Sophophora</taxon>
    </lineage>
</organism>
<keyword evidence="2" id="KW-0732">Signal</keyword>